<gene>
    <name evidence="5" type="ORF">IAC56_04330</name>
</gene>
<evidence type="ECO:0000256" key="2">
    <source>
        <dbReference type="ARBA" id="ARBA00023125"/>
    </source>
</evidence>
<dbReference type="InterPro" id="IPR009594">
    <property type="entry name" value="Tscrpt_reg_HTH_AraC_N"/>
</dbReference>
<reference evidence="5" key="2">
    <citation type="journal article" date="2021" name="PeerJ">
        <title>Extensive microbial diversity within the chicken gut microbiome revealed by metagenomics and culture.</title>
        <authorList>
            <person name="Gilroy R."/>
            <person name="Ravi A."/>
            <person name="Getino M."/>
            <person name="Pursley I."/>
            <person name="Horton D.L."/>
            <person name="Alikhan N.F."/>
            <person name="Baker D."/>
            <person name="Gharbi K."/>
            <person name="Hall N."/>
            <person name="Watson M."/>
            <person name="Adriaenssens E.M."/>
            <person name="Foster-Nyarko E."/>
            <person name="Jarju S."/>
            <person name="Secka A."/>
            <person name="Antonio M."/>
            <person name="Oren A."/>
            <person name="Chaudhuri R.R."/>
            <person name="La Ragione R."/>
            <person name="Hildebrand F."/>
            <person name="Pallen M.J."/>
        </authorList>
    </citation>
    <scope>NUCLEOTIDE SEQUENCE</scope>
    <source>
        <strain evidence="5">7463</strain>
    </source>
</reference>
<dbReference type="PANTHER" id="PTHR43436">
    <property type="entry name" value="ARAC-FAMILY TRANSCRIPTIONAL REGULATOR"/>
    <property type="match status" value="1"/>
</dbReference>
<dbReference type="SMART" id="SM00342">
    <property type="entry name" value="HTH_ARAC"/>
    <property type="match status" value="1"/>
</dbReference>
<accession>A0A9D1LFC9</accession>
<reference evidence="5" key="1">
    <citation type="submission" date="2020-10" db="EMBL/GenBank/DDBJ databases">
        <authorList>
            <person name="Gilroy R."/>
        </authorList>
    </citation>
    <scope>NUCLEOTIDE SEQUENCE</scope>
    <source>
        <strain evidence="5">7463</strain>
    </source>
</reference>
<keyword evidence="3" id="KW-0804">Transcription</keyword>
<dbReference type="EMBL" id="DVMY01000071">
    <property type="protein sequence ID" value="HIU37480.1"/>
    <property type="molecule type" value="Genomic_DNA"/>
</dbReference>
<evidence type="ECO:0000256" key="1">
    <source>
        <dbReference type="ARBA" id="ARBA00023015"/>
    </source>
</evidence>
<evidence type="ECO:0000256" key="3">
    <source>
        <dbReference type="ARBA" id="ARBA00023163"/>
    </source>
</evidence>
<keyword evidence="1" id="KW-0805">Transcription regulation</keyword>
<evidence type="ECO:0000313" key="6">
    <source>
        <dbReference type="Proteomes" id="UP000824083"/>
    </source>
</evidence>
<dbReference type="GO" id="GO:0003700">
    <property type="term" value="F:DNA-binding transcription factor activity"/>
    <property type="evidence" value="ECO:0007669"/>
    <property type="project" value="InterPro"/>
</dbReference>
<dbReference type="SUPFAM" id="SSF46689">
    <property type="entry name" value="Homeodomain-like"/>
    <property type="match status" value="2"/>
</dbReference>
<dbReference type="GO" id="GO:0043565">
    <property type="term" value="F:sequence-specific DNA binding"/>
    <property type="evidence" value="ECO:0007669"/>
    <property type="project" value="InterPro"/>
</dbReference>
<proteinExistence type="predicted"/>
<dbReference type="PROSITE" id="PS01124">
    <property type="entry name" value="HTH_ARAC_FAMILY_2"/>
    <property type="match status" value="1"/>
</dbReference>
<feature type="domain" description="HTH araC/xylS-type" evidence="4">
    <location>
        <begin position="204"/>
        <end position="302"/>
    </location>
</feature>
<evidence type="ECO:0000313" key="5">
    <source>
        <dbReference type="EMBL" id="HIU37480.1"/>
    </source>
</evidence>
<organism evidence="5 6">
    <name type="scientific">Candidatus Aphodousia faecigallinarum</name>
    <dbReference type="NCBI Taxonomy" id="2840677"/>
    <lineage>
        <taxon>Bacteria</taxon>
        <taxon>Pseudomonadati</taxon>
        <taxon>Pseudomonadota</taxon>
        <taxon>Betaproteobacteria</taxon>
        <taxon>Burkholderiales</taxon>
        <taxon>Sutterellaceae</taxon>
        <taxon>Sutterellaceae incertae sedis</taxon>
        <taxon>Candidatus Aphodousia</taxon>
    </lineage>
</organism>
<dbReference type="PANTHER" id="PTHR43436:SF1">
    <property type="entry name" value="TRANSCRIPTIONAL REGULATORY PROTEIN"/>
    <property type="match status" value="1"/>
</dbReference>
<comment type="caution">
    <text evidence="5">The sequence shown here is derived from an EMBL/GenBank/DDBJ whole genome shotgun (WGS) entry which is preliminary data.</text>
</comment>
<dbReference type="Proteomes" id="UP000824083">
    <property type="component" value="Unassembled WGS sequence"/>
</dbReference>
<dbReference type="InterPro" id="IPR018062">
    <property type="entry name" value="HTH_AraC-typ_CS"/>
</dbReference>
<dbReference type="PROSITE" id="PS00041">
    <property type="entry name" value="HTH_ARAC_FAMILY_1"/>
    <property type="match status" value="1"/>
</dbReference>
<dbReference type="InterPro" id="IPR009057">
    <property type="entry name" value="Homeodomain-like_sf"/>
</dbReference>
<protein>
    <submittedName>
        <fullName evidence="5">AraC family transcriptional regulator</fullName>
    </submittedName>
</protein>
<dbReference type="AlphaFoldDB" id="A0A9D1LFC9"/>
<dbReference type="Pfam" id="PF12833">
    <property type="entry name" value="HTH_18"/>
    <property type="match status" value="1"/>
</dbReference>
<dbReference type="Gene3D" id="1.10.10.60">
    <property type="entry name" value="Homeodomain-like"/>
    <property type="match status" value="2"/>
</dbReference>
<keyword evidence="2" id="KW-0238">DNA-binding</keyword>
<name>A0A9D1LFC9_9BURK</name>
<evidence type="ECO:0000259" key="4">
    <source>
        <dbReference type="PROSITE" id="PS01124"/>
    </source>
</evidence>
<dbReference type="InterPro" id="IPR018060">
    <property type="entry name" value="HTH_AraC"/>
</dbReference>
<dbReference type="Pfam" id="PF06719">
    <property type="entry name" value="AraC_N"/>
    <property type="match status" value="1"/>
</dbReference>
<sequence>MTTQSWPSLSETDEREVLLKNLADRVHRIVLTSGEWDSRIPGLHLSYVQTPDKVPNCFYVLSVGLILQGRKHLNIGKNSYEYGAGSMIVTSVDMPTSYELLNVTPSNPFVSLSLKLNPAILAELIASEPTVSEHKSNEVFSIDWATQELLEDFDRLLRLLERPQQIEMRAPLLIKDIHYLALAGTAGESLRSLYAPGAVGQRIRRVIHWMRENFREPITIEQLSDVAGMSSTTLHRHFKAFTSLSPVQYQKRLRLYEAQQFLIRGDGDVNSAAYAVGYQSPQQFNRDYKKFFGITPGKSTKDMKRNLLSSMG</sequence>